<evidence type="ECO:0000313" key="8">
    <source>
        <dbReference type="Proteomes" id="UP001595476"/>
    </source>
</evidence>
<keyword evidence="4" id="KW-0862">Zinc</keyword>
<feature type="region of interest" description="Disordered" evidence="5">
    <location>
        <begin position="284"/>
        <end position="311"/>
    </location>
</feature>
<keyword evidence="8" id="KW-1185">Reference proteome</keyword>
<dbReference type="RefSeq" id="WP_386716933.1">
    <property type="nucleotide sequence ID" value="NZ_JBHRSZ010000002.1"/>
</dbReference>
<name>A0ABV7HCA6_9GAMM</name>
<dbReference type="EMBL" id="JBHRSZ010000002">
    <property type="protein sequence ID" value="MFC3150328.1"/>
    <property type="molecule type" value="Genomic_DNA"/>
</dbReference>
<feature type="compositionally biased region" description="Polar residues" evidence="5">
    <location>
        <begin position="284"/>
        <end position="299"/>
    </location>
</feature>
<dbReference type="PANTHER" id="PTHR42978">
    <property type="entry name" value="QUORUM-QUENCHING LACTONASE YTNP-RELATED-RELATED"/>
    <property type="match status" value="1"/>
</dbReference>
<reference evidence="8" key="1">
    <citation type="journal article" date="2019" name="Int. J. Syst. Evol. Microbiol.">
        <title>The Global Catalogue of Microorganisms (GCM) 10K type strain sequencing project: providing services to taxonomists for standard genome sequencing and annotation.</title>
        <authorList>
            <consortium name="The Broad Institute Genomics Platform"/>
            <consortium name="The Broad Institute Genome Sequencing Center for Infectious Disease"/>
            <person name="Wu L."/>
            <person name="Ma J."/>
        </authorList>
    </citation>
    <scope>NUCLEOTIDE SEQUENCE [LARGE SCALE GENOMIC DNA]</scope>
    <source>
        <strain evidence="8">KCTC 52438</strain>
    </source>
</reference>
<dbReference type="SMART" id="SM00849">
    <property type="entry name" value="Lactamase_B"/>
    <property type="match status" value="1"/>
</dbReference>
<evidence type="ECO:0000256" key="2">
    <source>
        <dbReference type="ARBA" id="ARBA00022723"/>
    </source>
</evidence>
<evidence type="ECO:0000256" key="5">
    <source>
        <dbReference type="SAM" id="MobiDB-lite"/>
    </source>
</evidence>
<evidence type="ECO:0000256" key="1">
    <source>
        <dbReference type="ARBA" id="ARBA00007749"/>
    </source>
</evidence>
<sequence length="311" mass="34741">MTGKIHHLNCGTLNPFSSRFLFPANGFKDTRFLVNHCLLIETGKGLVLVDSGLGRQDIERTDITLGKVRPAVIQPALLKIECAINQVERLGYNRDDVRHIVLTHMDFLQTGGLSDFPNATIHVMRREFEAANAPQTLLERWRYVQAHWQHSAKWKLHSCVGGLWKGLEFSPVFPDTDDILLISLPGHTRGHCGVAIKKPTGWLLHCGDATLNINHIKQPQNYSVNGFVSASLECCRADRLHSLQRLATLAEALSNNKESQASDPERIDFACSLDPDNFYQLRFNPSSDVPEADQSQLSFPLQAAPQDEVTA</sequence>
<keyword evidence="3" id="KW-0378">Hydrolase</keyword>
<comment type="caution">
    <text evidence="7">The sequence shown here is derived from an EMBL/GenBank/DDBJ whole genome shotgun (WGS) entry which is preliminary data.</text>
</comment>
<dbReference type="Proteomes" id="UP001595476">
    <property type="component" value="Unassembled WGS sequence"/>
</dbReference>
<evidence type="ECO:0000313" key="7">
    <source>
        <dbReference type="EMBL" id="MFC3150328.1"/>
    </source>
</evidence>
<dbReference type="Pfam" id="PF00753">
    <property type="entry name" value="Lactamase_B"/>
    <property type="match status" value="1"/>
</dbReference>
<dbReference type="Gene3D" id="3.60.15.10">
    <property type="entry name" value="Ribonuclease Z/Hydroxyacylglutathione hydrolase-like"/>
    <property type="match status" value="1"/>
</dbReference>
<feature type="domain" description="Metallo-beta-lactamase" evidence="6">
    <location>
        <begin position="34"/>
        <end position="253"/>
    </location>
</feature>
<gene>
    <name evidence="7" type="ORF">ACFOEK_04765</name>
</gene>
<evidence type="ECO:0000259" key="6">
    <source>
        <dbReference type="SMART" id="SM00849"/>
    </source>
</evidence>
<proteinExistence type="inferred from homology"/>
<dbReference type="InterPro" id="IPR001279">
    <property type="entry name" value="Metallo-B-lactamas"/>
</dbReference>
<organism evidence="7 8">
    <name type="scientific">Litoribrevibacter euphylliae</name>
    <dbReference type="NCBI Taxonomy" id="1834034"/>
    <lineage>
        <taxon>Bacteria</taxon>
        <taxon>Pseudomonadati</taxon>
        <taxon>Pseudomonadota</taxon>
        <taxon>Gammaproteobacteria</taxon>
        <taxon>Oceanospirillales</taxon>
        <taxon>Oceanospirillaceae</taxon>
        <taxon>Litoribrevibacter</taxon>
    </lineage>
</organism>
<keyword evidence="2" id="KW-0479">Metal-binding</keyword>
<dbReference type="InterPro" id="IPR051013">
    <property type="entry name" value="MBL_superfamily_lactonases"/>
</dbReference>
<accession>A0ABV7HCA6</accession>
<protein>
    <submittedName>
        <fullName evidence="7">MBL fold metallo-hydrolase</fullName>
    </submittedName>
</protein>
<comment type="similarity">
    <text evidence="1">Belongs to the metallo-beta-lactamase superfamily.</text>
</comment>
<dbReference type="PANTHER" id="PTHR42978:SF3">
    <property type="entry name" value="BLR3078 PROTEIN"/>
    <property type="match status" value="1"/>
</dbReference>
<dbReference type="InterPro" id="IPR036866">
    <property type="entry name" value="RibonucZ/Hydroxyglut_hydro"/>
</dbReference>
<evidence type="ECO:0000256" key="4">
    <source>
        <dbReference type="ARBA" id="ARBA00022833"/>
    </source>
</evidence>
<dbReference type="SUPFAM" id="SSF56281">
    <property type="entry name" value="Metallo-hydrolase/oxidoreductase"/>
    <property type="match status" value="1"/>
</dbReference>
<evidence type="ECO:0000256" key="3">
    <source>
        <dbReference type="ARBA" id="ARBA00022801"/>
    </source>
</evidence>